<dbReference type="SMART" id="SM00530">
    <property type="entry name" value="HTH_XRE"/>
    <property type="match status" value="1"/>
</dbReference>
<proteinExistence type="predicted"/>
<dbReference type="EMBL" id="QRHA01000002">
    <property type="protein sequence ID" value="RDV28100.1"/>
    <property type="molecule type" value="Genomic_DNA"/>
</dbReference>
<reference evidence="3" key="1">
    <citation type="submission" date="2018-08" db="EMBL/GenBank/DDBJ databases">
        <authorList>
            <person name="Zhang J."/>
            <person name="Du Z.-J."/>
        </authorList>
    </citation>
    <scope>NUCLEOTIDE SEQUENCE [LARGE SCALE GENOMIC DNA]</scope>
    <source>
        <strain evidence="3">KCTC 52655</strain>
    </source>
</reference>
<comment type="caution">
    <text evidence="2">The sequence shown here is derived from an EMBL/GenBank/DDBJ whole genome shotgun (WGS) entry which is preliminary data.</text>
</comment>
<dbReference type="Gene3D" id="1.10.260.40">
    <property type="entry name" value="lambda repressor-like DNA-binding domains"/>
    <property type="match status" value="1"/>
</dbReference>
<dbReference type="SUPFAM" id="SSF47413">
    <property type="entry name" value="lambda repressor-like DNA-binding domains"/>
    <property type="match status" value="1"/>
</dbReference>
<evidence type="ECO:0000259" key="1">
    <source>
        <dbReference type="PROSITE" id="PS50943"/>
    </source>
</evidence>
<sequence>MSEIKSITKTLKRCLKERGVTYGQLAEQLQLSEASIKRCFSLNAFTLERLEAICQCLQMSLSDLFELERRQKSRLSQLSEEQERELLSDPKLLLAAVCVRDGWQFEELIQHYDIDYFEGVRLMARLDKLRLIELLPDNRYKLLIAQDFRWIPGGPLEKFMEQEVMIKFMAPKRNEPWTFRFYLRGRYSQSSINIIQRRLNQLTKEAATLNEDDMALPVSERTHMGLLMAMRPWEPSLFENMRRQAHPTTP</sequence>
<dbReference type="Pfam" id="PF13443">
    <property type="entry name" value="HTH_26"/>
    <property type="match status" value="1"/>
</dbReference>
<dbReference type="GO" id="GO:0003677">
    <property type="term" value="F:DNA binding"/>
    <property type="evidence" value="ECO:0007669"/>
    <property type="project" value="InterPro"/>
</dbReference>
<dbReference type="RefSeq" id="WP_115592058.1">
    <property type="nucleotide sequence ID" value="NZ_QRHA01000002.1"/>
</dbReference>
<dbReference type="PROSITE" id="PS50943">
    <property type="entry name" value="HTH_CROC1"/>
    <property type="match status" value="1"/>
</dbReference>
<organism evidence="2 3">
    <name type="scientific">Alteromonas aestuariivivens</name>
    <dbReference type="NCBI Taxonomy" id="1938339"/>
    <lineage>
        <taxon>Bacteria</taxon>
        <taxon>Pseudomonadati</taxon>
        <taxon>Pseudomonadota</taxon>
        <taxon>Gammaproteobacteria</taxon>
        <taxon>Alteromonadales</taxon>
        <taxon>Alteromonadaceae</taxon>
        <taxon>Alteromonas/Salinimonas group</taxon>
        <taxon>Alteromonas</taxon>
    </lineage>
</organism>
<dbReference type="CDD" id="cd00093">
    <property type="entry name" value="HTH_XRE"/>
    <property type="match status" value="1"/>
</dbReference>
<keyword evidence="3" id="KW-1185">Reference proteome</keyword>
<name>A0A3D8MCY3_9ALTE</name>
<dbReference type="OrthoDB" id="5298444at2"/>
<feature type="domain" description="HTH cro/C1-type" evidence="1">
    <location>
        <begin position="11"/>
        <end position="64"/>
    </location>
</feature>
<gene>
    <name evidence="2" type="ORF">DXV75_03810</name>
</gene>
<evidence type="ECO:0000313" key="2">
    <source>
        <dbReference type="EMBL" id="RDV28100.1"/>
    </source>
</evidence>
<dbReference type="InterPro" id="IPR001387">
    <property type="entry name" value="Cro/C1-type_HTH"/>
</dbReference>
<dbReference type="AlphaFoldDB" id="A0A3D8MCY3"/>
<protein>
    <submittedName>
        <fullName evidence="2">XRE family transcriptional regulator</fullName>
    </submittedName>
</protein>
<evidence type="ECO:0000313" key="3">
    <source>
        <dbReference type="Proteomes" id="UP000256561"/>
    </source>
</evidence>
<dbReference type="Proteomes" id="UP000256561">
    <property type="component" value="Unassembled WGS sequence"/>
</dbReference>
<accession>A0A3D8MCY3</accession>
<dbReference type="InterPro" id="IPR010982">
    <property type="entry name" value="Lambda_DNA-bd_dom_sf"/>
</dbReference>